<dbReference type="GO" id="GO:0005737">
    <property type="term" value="C:cytoplasm"/>
    <property type="evidence" value="ECO:0007669"/>
    <property type="project" value="UniProtKB-SubCell"/>
</dbReference>
<evidence type="ECO:0000256" key="10">
    <source>
        <dbReference type="ARBA" id="ARBA00022840"/>
    </source>
</evidence>
<dbReference type="FunFam" id="3.40.50.2020:FF:000010">
    <property type="entry name" value="Uridine-cytidine kinase"/>
    <property type="match status" value="1"/>
</dbReference>
<comment type="pathway">
    <text evidence="3 17">Pyrimidine metabolism; UMP biosynthesis via salvage pathway; UMP from uridine: step 1/1.</text>
</comment>
<keyword evidence="8 17" id="KW-0547">Nucleotide-binding</keyword>
<reference evidence="22" key="1">
    <citation type="submission" date="2017-02" db="UniProtKB">
        <authorList>
            <consortium name="WormBaseParasite"/>
        </authorList>
    </citation>
    <scope>IDENTIFICATION</scope>
</reference>
<dbReference type="InterPro" id="IPR000764">
    <property type="entry name" value="Uridine_kinase-like"/>
</dbReference>
<dbReference type="Proteomes" id="UP000038045">
    <property type="component" value="Unplaced"/>
</dbReference>
<evidence type="ECO:0000256" key="4">
    <source>
        <dbReference type="ARBA" id="ARBA00005408"/>
    </source>
</evidence>
<keyword evidence="11" id="KW-0832">Ubl conjugation</keyword>
<comment type="subunit">
    <text evidence="16">Interacts with RNF19B.</text>
</comment>
<comment type="function">
    <text evidence="15">May contribute to UTP accumulation needed for blast transformation and proliferation.</text>
</comment>
<dbReference type="InterPro" id="IPR000836">
    <property type="entry name" value="PRTase_dom"/>
</dbReference>
<dbReference type="AlphaFoldDB" id="A0A0N4Z390"/>
<evidence type="ECO:0000256" key="9">
    <source>
        <dbReference type="ARBA" id="ARBA00022777"/>
    </source>
</evidence>
<feature type="compositionally biased region" description="Basic and acidic residues" evidence="18">
    <location>
        <begin position="124"/>
        <end position="136"/>
    </location>
</feature>
<evidence type="ECO:0000256" key="15">
    <source>
        <dbReference type="ARBA" id="ARBA00056790"/>
    </source>
</evidence>
<dbReference type="SUPFAM" id="SSF53271">
    <property type="entry name" value="PRTase-like"/>
    <property type="match status" value="1"/>
</dbReference>
<proteinExistence type="inferred from homology"/>
<dbReference type="Pfam" id="PF14681">
    <property type="entry name" value="UPRTase"/>
    <property type="match status" value="1"/>
</dbReference>
<organism evidence="21 22">
    <name type="scientific">Parastrongyloides trichosuri</name>
    <name type="common">Possum-specific nematode worm</name>
    <dbReference type="NCBI Taxonomy" id="131310"/>
    <lineage>
        <taxon>Eukaryota</taxon>
        <taxon>Metazoa</taxon>
        <taxon>Ecdysozoa</taxon>
        <taxon>Nematoda</taxon>
        <taxon>Chromadorea</taxon>
        <taxon>Rhabditida</taxon>
        <taxon>Tylenchina</taxon>
        <taxon>Panagrolaimomorpha</taxon>
        <taxon>Strongyloidoidea</taxon>
        <taxon>Strongyloididae</taxon>
        <taxon>Parastrongyloides</taxon>
    </lineage>
</organism>
<evidence type="ECO:0000256" key="8">
    <source>
        <dbReference type="ARBA" id="ARBA00022741"/>
    </source>
</evidence>
<dbReference type="EC" id="2.7.1.48" evidence="17"/>
<accession>A0A0N4Z390</accession>
<keyword evidence="9 17" id="KW-0418">Kinase</keyword>
<evidence type="ECO:0000256" key="3">
    <source>
        <dbReference type="ARBA" id="ARBA00004690"/>
    </source>
</evidence>
<dbReference type="NCBIfam" id="TIGR00235">
    <property type="entry name" value="udk"/>
    <property type="match status" value="1"/>
</dbReference>
<dbReference type="UniPathway" id="UPA00579">
    <property type="reaction ID" value="UER00640"/>
</dbReference>
<evidence type="ECO:0000256" key="12">
    <source>
        <dbReference type="ARBA" id="ARBA00023242"/>
    </source>
</evidence>
<evidence type="ECO:0000259" key="20">
    <source>
        <dbReference type="Pfam" id="PF14681"/>
    </source>
</evidence>
<feature type="domain" description="Phosphoribosyltransferase" evidence="20">
    <location>
        <begin position="395"/>
        <end position="597"/>
    </location>
</feature>
<dbReference type="InterPro" id="IPR027417">
    <property type="entry name" value="P-loop_NTPase"/>
</dbReference>
<evidence type="ECO:0000259" key="19">
    <source>
        <dbReference type="Pfam" id="PF00485"/>
    </source>
</evidence>
<dbReference type="Gene3D" id="3.40.50.2020">
    <property type="match status" value="1"/>
</dbReference>
<keyword evidence="7 17" id="KW-0808">Transferase</keyword>
<dbReference type="UniPathway" id="UPA00574">
    <property type="reaction ID" value="UER00637"/>
</dbReference>
<protein>
    <recommendedName>
        <fullName evidence="17">Uridine kinase</fullName>
        <ecNumber evidence="17">2.7.1.48</ecNumber>
    </recommendedName>
</protein>
<feature type="domain" description="Phosphoribulokinase/uridine kinase" evidence="19">
    <location>
        <begin position="159"/>
        <end position="347"/>
    </location>
</feature>
<comment type="catalytic activity">
    <reaction evidence="14 17">
        <text>uridine + ATP = UMP + ADP + H(+)</text>
        <dbReference type="Rhea" id="RHEA:16825"/>
        <dbReference type="ChEBI" id="CHEBI:15378"/>
        <dbReference type="ChEBI" id="CHEBI:16704"/>
        <dbReference type="ChEBI" id="CHEBI:30616"/>
        <dbReference type="ChEBI" id="CHEBI:57865"/>
        <dbReference type="ChEBI" id="CHEBI:456216"/>
        <dbReference type="EC" id="2.7.1.48"/>
    </reaction>
</comment>
<dbReference type="GO" id="GO:0044211">
    <property type="term" value="P:CTP salvage"/>
    <property type="evidence" value="ECO:0007669"/>
    <property type="project" value="UniProtKB-UniPathway"/>
</dbReference>
<sequence length="660" mass="74828">MNSHETGSNQNNASSNQNENLSDKQLFIKEEIISSDNLQLNKGNDISNEIINAVDDDDGYKEIGEFKEEIVKKVNIDDICLKVICKSSGDSINTISEKSGSTDVEHVVSMKEMAKRSRTISGSRTEDHFMSTESGKRVYTKGRPPWYDKTGKMLKHPYLIGICGGSASGKTTVAKAIIQRLEMPWVTVLSMDSFYKVLNEEQHNMASKNEYNFDHPDAFDFDLLLDVITRLRQGKSVDVPVYDFTTHSRDKNSKIMYGADVLIFEGILAFHKQEICDLMDMKVFVDTDSDTRLARRLHRDASERNRNVDGILEQYLNHVKPAFDTFIAPGMKIADIIIPRGGENEVAIDLICRQVKGQLAERGYDPTKCIINNRSMLRNEVMPDELPESLILIKQTRQIIGQITKIRNRECSREEFIFYSDRILSLLIEETMNHIPYIDHFVTMGNGKVVRGRKKNTELCGISIMRAGETLEKALRNVIKDCKMGKMLIQTNEVSKEPELYYLRFPKNVKRYKILLLDATVASGAAAMMAIRILLDHDINEEDIILCSLLMAEPGVHALAYAFPKVKLVTAAIDKEIDENFYVIPGIGNFGDRYYGTEKKSTIMEDESLSESSSDFSPATSEENLINDFDKKKLLKGVTKVEKKENNQIIYKEKNNGQVV</sequence>
<evidence type="ECO:0000256" key="1">
    <source>
        <dbReference type="ARBA" id="ARBA00004123"/>
    </source>
</evidence>
<evidence type="ECO:0000256" key="14">
    <source>
        <dbReference type="ARBA" id="ARBA00048909"/>
    </source>
</evidence>
<keyword evidence="6" id="KW-0597">Phosphoprotein</keyword>
<comment type="subcellular location">
    <subcellularLocation>
        <location evidence="2">Cytoplasm</location>
    </subcellularLocation>
    <subcellularLocation>
        <location evidence="1">Nucleus</location>
    </subcellularLocation>
</comment>
<dbReference type="Pfam" id="PF00485">
    <property type="entry name" value="PRK"/>
    <property type="match status" value="1"/>
</dbReference>
<dbReference type="InterPro" id="IPR029057">
    <property type="entry name" value="PRTase-like"/>
</dbReference>
<dbReference type="GO" id="GO:0004849">
    <property type="term" value="F:uridine kinase activity"/>
    <property type="evidence" value="ECO:0007669"/>
    <property type="project" value="UniProtKB-EC"/>
</dbReference>
<dbReference type="GO" id="GO:0005634">
    <property type="term" value="C:nucleus"/>
    <property type="evidence" value="ECO:0007669"/>
    <property type="project" value="UniProtKB-SubCell"/>
</dbReference>
<dbReference type="GO" id="GO:0044206">
    <property type="term" value="P:UMP salvage"/>
    <property type="evidence" value="ECO:0007669"/>
    <property type="project" value="UniProtKB-UniPathway"/>
</dbReference>
<keyword evidence="5" id="KW-0963">Cytoplasm</keyword>
<comment type="similarity">
    <text evidence="4 17">Belongs to the uridine kinase family.</text>
</comment>
<dbReference type="GO" id="GO:0043771">
    <property type="term" value="F:cytidine kinase activity"/>
    <property type="evidence" value="ECO:0007669"/>
    <property type="project" value="RHEA"/>
</dbReference>
<keyword evidence="12" id="KW-0539">Nucleus</keyword>
<evidence type="ECO:0000256" key="17">
    <source>
        <dbReference type="RuleBase" id="RU003825"/>
    </source>
</evidence>
<dbReference type="STRING" id="131310.A0A0N4Z390"/>
<comment type="pathway">
    <text evidence="17">Pyrimidine metabolism; CTP biosynthesis via salvage pathway; CTP from cytidine: step 1/3.</text>
</comment>
<dbReference type="PRINTS" id="PR00988">
    <property type="entry name" value="URIDINKINASE"/>
</dbReference>
<evidence type="ECO:0000256" key="13">
    <source>
        <dbReference type="ARBA" id="ARBA00047436"/>
    </source>
</evidence>
<comment type="catalytic activity">
    <reaction evidence="13 17">
        <text>cytidine + ATP = CMP + ADP + H(+)</text>
        <dbReference type="Rhea" id="RHEA:24674"/>
        <dbReference type="ChEBI" id="CHEBI:15378"/>
        <dbReference type="ChEBI" id="CHEBI:17562"/>
        <dbReference type="ChEBI" id="CHEBI:30616"/>
        <dbReference type="ChEBI" id="CHEBI:60377"/>
        <dbReference type="ChEBI" id="CHEBI:456216"/>
        <dbReference type="EC" id="2.7.1.48"/>
    </reaction>
</comment>
<dbReference type="GO" id="GO:0005524">
    <property type="term" value="F:ATP binding"/>
    <property type="evidence" value="ECO:0007669"/>
    <property type="project" value="UniProtKB-KW"/>
</dbReference>
<evidence type="ECO:0000256" key="18">
    <source>
        <dbReference type="SAM" id="MobiDB-lite"/>
    </source>
</evidence>
<dbReference type="CDD" id="cd06223">
    <property type="entry name" value="PRTases_typeI"/>
    <property type="match status" value="1"/>
</dbReference>
<dbReference type="InterPro" id="IPR006083">
    <property type="entry name" value="PRK/URK"/>
</dbReference>
<dbReference type="SUPFAM" id="SSF52540">
    <property type="entry name" value="P-loop containing nucleoside triphosphate hydrolases"/>
    <property type="match status" value="1"/>
</dbReference>
<feature type="region of interest" description="Disordered" evidence="18">
    <location>
        <begin position="116"/>
        <end position="137"/>
    </location>
</feature>
<dbReference type="FunFam" id="3.40.50.300:FF:000200">
    <property type="entry name" value="Uridine-cytidine kinase"/>
    <property type="match status" value="1"/>
</dbReference>
<evidence type="ECO:0000313" key="21">
    <source>
        <dbReference type="Proteomes" id="UP000038045"/>
    </source>
</evidence>
<evidence type="ECO:0000256" key="6">
    <source>
        <dbReference type="ARBA" id="ARBA00022553"/>
    </source>
</evidence>
<evidence type="ECO:0000256" key="2">
    <source>
        <dbReference type="ARBA" id="ARBA00004496"/>
    </source>
</evidence>
<dbReference type="PANTHER" id="PTHR10285">
    <property type="entry name" value="URIDINE KINASE"/>
    <property type="match status" value="1"/>
</dbReference>
<evidence type="ECO:0000256" key="7">
    <source>
        <dbReference type="ARBA" id="ARBA00022679"/>
    </source>
</evidence>
<evidence type="ECO:0000256" key="11">
    <source>
        <dbReference type="ARBA" id="ARBA00022843"/>
    </source>
</evidence>
<keyword evidence="10 17" id="KW-0067">ATP-binding</keyword>
<dbReference type="NCBIfam" id="NF004018">
    <property type="entry name" value="PRK05480.1"/>
    <property type="match status" value="1"/>
</dbReference>
<evidence type="ECO:0000256" key="5">
    <source>
        <dbReference type="ARBA" id="ARBA00022490"/>
    </source>
</evidence>
<dbReference type="WBParaSite" id="PTRK_0000136800.1">
    <property type="protein sequence ID" value="PTRK_0000136800.1"/>
    <property type="gene ID" value="PTRK_0000136800"/>
</dbReference>
<keyword evidence="21" id="KW-1185">Reference proteome</keyword>
<dbReference type="Gene3D" id="3.40.50.300">
    <property type="entry name" value="P-loop containing nucleotide triphosphate hydrolases"/>
    <property type="match status" value="1"/>
</dbReference>
<dbReference type="CDD" id="cd02023">
    <property type="entry name" value="UMPK"/>
    <property type="match status" value="1"/>
</dbReference>
<evidence type="ECO:0000313" key="22">
    <source>
        <dbReference type="WBParaSite" id="PTRK_0000136800.1"/>
    </source>
</evidence>
<evidence type="ECO:0000256" key="16">
    <source>
        <dbReference type="ARBA" id="ARBA00065923"/>
    </source>
</evidence>
<name>A0A0N4Z390_PARTI</name>